<evidence type="ECO:0000313" key="8">
    <source>
        <dbReference type="EMBL" id="TCK73698.1"/>
    </source>
</evidence>
<dbReference type="PRINTS" id="PR00125">
    <property type="entry name" value="ATPASEDELTA"/>
</dbReference>
<dbReference type="GO" id="GO:0005886">
    <property type="term" value="C:plasma membrane"/>
    <property type="evidence" value="ECO:0007669"/>
    <property type="project" value="UniProtKB-SubCell"/>
</dbReference>
<keyword evidence="7" id="KW-0139">CF(1)</keyword>
<comment type="caution">
    <text evidence="8">The sequence shown here is derived from an EMBL/GenBank/DDBJ whole genome shotgun (WGS) entry which is preliminary data.</text>
</comment>
<comment type="similarity">
    <text evidence="7">Belongs to the ATPase delta chain family.</text>
</comment>
<dbReference type="PANTHER" id="PTHR11910">
    <property type="entry name" value="ATP SYNTHASE DELTA CHAIN"/>
    <property type="match status" value="1"/>
</dbReference>
<dbReference type="OrthoDB" id="9802471at2"/>
<keyword evidence="2 7" id="KW-0813">Transport</keyword>
<dbReference type="RefSeq" id="WP_131993618.1">
    <property type="nucleotide sequence ID" value="NZ_SMGK01000002.1"/>
</dbReference>
<gene>
    <name evidence="7" type="primary">atpH</name>
    <name evidence="8" type="ORF">C7378_1311</name>
</gene>
<dbReference type="AlphaFoldDB" id="A0A4R1L6A0"/>
<comment type="subcellular location">
    <subcellularLocation>
        <location evidence="7">Cell membrane</location>
        <topology evidence="7">Peripheral membrane protein</topology>
    </subcellularLocation>
    <subcellularLocation>
        <location evidence="1">Membrane</location>
    </subcellularLocation>
</comment>
<comment type="function">
    <text evidence="7">F(1)F(0) ATP synthase produces ATP from ADP in the presence of a proton or sodium gradient. F-type ATPases consist of two structural domains, F(1) containing the extramembraneous catalytic core and F(0) containing the membrane proton channel, linked together by a central stalk and a peripheral stalk. During catalysis, ATP synthesis in the catalytic domain of F(1) is coupled via a rotary mechanism of the central stalk subunits to proton translocation.</text>
</comment>
<evidence type="ECO:0000256" key="7">
    <source>
        <dbReference type="HAMAP-Rule" id="MF_01416"/>
    </source>
</evidence>
<evidence type="ECO:0000256" key="2">
    <source>
        <dbReference type="ARBA" id="ARBA00022448"/>
    </source>
</evidence>
<keyword evidence="9" id="KW-1185">Reference proteome</keyword>
<keyword evidence="7" id="KW-1003">Cell membrane</keyword>
<dbReference type="Proteomes" id="UP000295210">
    <property type="component" value="Unassembled WGS sequence"/>
</dbReference>
<dbReference type="EMBL" id="SMGK01000002">
    <property type="protein sequence ID" value="TCK73698.1"/>
    <property type="molecule type" value="Genomic_DNA"/>
</dbReference>
<evidence type="ECO:0000313" key="9">
    <source>
        <dbReference type="Proteomes" id="UP000295210"/>
    </source>
</evidence>
<keyword evidence="5 7" id="KW-0472">Membrane</keyword>
<dbReference type="NCBIfam" id="TIGR01145">
    <property type="entry name" value="ATP_synt_delta"/>
    <property type="match status" value="1"/>
</dbReference>
<dbReference type="HAMAP" id="MF_01416">
    <property type="entry name" value="ATP_synth_delta_bact"/>
    <property type="match status" value="1"/>
</dbReference>
<evidence type="ECO:0000256" key="6">
    <source>
        <dbReference type="ARBA" id="ARBA00023310"/>
    </source>
</evidence>
<protein>
    <recommendedName>
        <fullName evidence="7">ATP synthase subunit delta</fullName>
    </recommendedName>
    <alternativeName>
        <fullName evidence="7">ATP synthase F(1) sector subunit delta</fullName>
    </alternativeName>
    <alternativeName>
        <fullName evidence="7">F-type ATPase subunit delta</fullName>
        <shortName evidence="7">F-ATPase subunit delta</shortName>
    </alternativeName>
</protein>
<comment type="function">
    <text evidence="7">This protein is part of the stalk that links CF(0) to CF(1). It either transmits conformational changes from CF(0) to CF(1) or is implicated in proton conduction.</text>
</comment>
<dbReference type="GO" id="GO:0046933">
    <property type="term" value="F:proton-transporting ATP synthase activity, rotational mechanism"/>
    <property type="evidence" value="ECO:0007669"/>
    <property type="project" value="UniProtKB-UniRule"/>
</dbReference>
<dbReference type="InterPro" id="IPR026015">
    <property type="entry name" value="ATP_synth_OSCP/delta_N_sf"/>
</dbReference>
<evidence type="ECO:0000256" key="1">
    <source>
        <dbReference type="ARBA" id="ARBA00004370"/>
    </source>
</evidence>
<dbReference type="Pfam" id="PF00213">
    <property type="entry name" value="OSCP"/>
    <property type="match status" value="1"/>
</dbReference>
<proteinExistence type="inferred from homology"/>
<evidence type="ECO:0000256" key="3">
    <source>
        <dbReference type="ARBA" id="ARBA00022781"/>
    </source>
</evidence>
<keyword evidence="3 7" id="KW-0375">Hydrogen ion transport</keyword>
<reference evidence="8 9" key="1">
    <citation type="submission" date="2019-03" db="EMBL/GenBank/DDBJ databases">
        <title>Genomic Encyclopedia of Type Strains, Phase IV (KMG-IV): sequencing the most valuable type-strain genomes for metagenomic binning, comparative biology and taxonomic classification.</title>
        <authorList>
            <person name="Goeker M."/>
        </authorList>
    </citation>
    <scope>NUCLEOTIDE SEQUENCE [LARGE SCALE GENOMIC DNA]</scope>
    <source>
        <strain evidence="8 9">DSM 103428</strain>
    </source>
</reference>
<dbReference type="GO" id="GO:0045259">
    <property type="term" value="C:proton-transporting ATP synthase complex"/>
    <property type="evidence" value="ECO:0007669"/>
    <property type="project" value="UniProtKB-KW"/>
</dbReference>
<evidence type="ECO:0000256" key="5">
    <source>
        <dbReference type="ARBA" id="ARBA00023136"/>
    </source>
</evidence>
<evidence type="ECO:0000256" key="4">
    <source>
        <dbReference type="ARBA" id="ARBA00023065"/>
    </source>
</evidence>
<sequence length="179" mass="19741">MSAFASRYASAFTDVVLEQKLDPAQVASDLGDFAAAWHESRDLREIFLDPSFPSAQKVAVLDKLNTRLAMSGTVRNFLAVLISHDRMDGFDEVLTDYRREIDRRLGISEVTVTTARPLGQDERKALEAQIAQLADSGINAKFLEDPSLLGGVVLRIGSTVYDGSVRGRLDQLKRQLTGE</sequence>
<dbReference type="Gene3D" id="1.10.520.20">
    <property type="entry name" value="N-terminal domain of the delta subunit of the F1F0-ATP synthase"/>
    <property type="match status" value="1"/>
</dbReference>
<organism evidence="8 9">
    <name type="scientific">Acidipila rosea</name>
    <dbReference type="NCBI Taxonomy" id="768535"/>
    <lineage>
        <taxon>Bacteria</taxon>
        <taxon>Pseudomonadati</taxon>
        <taxon>Acidobacteriota</taxon>
        <taxon>Terriglobia</taxon>
        <taxon>Terriglobales</taxon>
        <taxon>Acidobacteriaceae</taxon>
        <taxon>Acidipila</taxon>
    </lineage>
</organism>
<keyword evidence="4 7" id="KW-0406">Ion transport</keyword>
<name>A0A4R1L6A0_9BACT</name>
<dbReference type="SUPFAM" id="SSF47928">
    <property type="entry name" value="N-terminal domain of the delta subunit of the F1F0-ATP synthase"/>
    <property type="match status" value="1"/>
</dbReference>
<keyword evidence="6 7" id="KW-0066">ATP synthesis</keyword>
<accession>A0A4R1L6A0</accession>
<dbReference type="InterPro" id="IPR000711">
    <property type="entry name" value="ATPase_OSCP/dsu"/>
</dbReference>